<keyword evidence="2" id="KW-1185">Reference proteome</keyword>
<organism evidence="1 2">
    <name type="scientific">Sulfidibacter corallicola</name>
    <dbReference type="NCBI Taxonomy" id="2818388"/>
    <lineage>
        <taxon>Bacteria</taxon>
        <taxon>Pseudomonadati</taxon>
        <taxon>Acidobacteriota</taxon>
        <taxon>Holophagae</taxon>
        <taxon>Acanthopleuribacterales</taxon>
        <taxon>Acanthopleuribacteraceae</taxon>
        <taxon>Sulfidibacter</taxon>
    </lineage>
</organism>
<name>A0A8A4TKJ0_SULCO</name>
<dbReference type="EMBL" id="CP071793">
    <property type="protein sequence ID" value="QTD50060.1"/>
    <property type="molecule type" value="Genomic_DNA"/>
</dbReference>
<evidence type="ECO:0000313" key="2">
    <source>
        <dbReference type="Proteomes" id="UP000663929"/>
    </source>
</evidence>
<dbReference type="KEGG" id="scor:J3U87_31130"/>
<dbReference type="RefSeq" id="WP_237379691.1">
    <property type="nucleotide sequence ID" value="NZ_CP071793.1"/>
</dbReference>
<accession>A0A8A4TKJ0</accession>
<gene>
    <name evidence="1" type="ORF">J3U87_31130</name>
</gene>
<protein>
    <submittedName>
        <fullName evidence="1">Uncharacterized protein</fullName>
    </submittedName>
</protein>
<proteinExistence type="predicted"/>
<evidence type="ECO:0000313" key="1">
    <source>
        <dbReference type="EMBL" id="QTD50060.1"/>
    </source>
</evidence>
<dbReference type="Proteomes" id="UP000663929">
    <property type="component" value="Chromosome"/>
</dbReference>
<dbReference type="AlphaFoldDB" id="A0A8A4TKJ0"/>
<sequence length="76" mass="8834">MDFEGCPNLDSREIRPPRAMGVHIVHVDVILPSIHQEPRKDGNQEFHYADLPRRISHDNQAPIPWLPSWIPWFLGS</sequence>
<reference evidence="1" key="1">
    <citation type="submission" date="2021-03" db="EMBL/GenBank/DDBJ databases">
        <title>Acanthopleuribacteraceae sp. M133.</title>
        <authorList>
            <person name="Wang G."/>
        </authorList>
    </citation>
    <scope>NUCLEOTIDE SEQUENCE</scope>
    <source>
        <strain evidence="1">M133</strain>
    </source>
</reference>